<dbReference type="Proteomes" id="UP000466535">
    <property type="component" value="Unassembled WGS sequence"/>
</dbReference>
<protein>
    <submittedName>
        <fullName evidence="2">Uncharacterized protein</fullName>
    </submittedName>
</protein>
<dbReference type="AlphaFoldDB" id="A0A6B0TCP2"/>
<evidence type="ECO:0000313" key="2">
    <source>
        <dbReference type="EMBL" id="MXR50969.1"/>
    </source>
</evidence>
<evidence type="ECO:0000313" key="3">
    <source>
        <dbReference type="Proteomes" id="UP000466535"/>
    </source>
</evidence>
<proteinExistence type="predicted"/>
<dbReference type="OrthoDB" id="325857at2157"/>
<evidence type="ECO:0000256" key="1">
    <source>
        <dbReference type="SAM" id="MobiDB-lite"/>
    </source>
</evidence>
<gene>
    <name evidence="2" type="ORF">GRX03_05015</name>
</gene>
<sequence>MDSDEESSHERMQRYEQLAEREREYRAQKRTMLDDVGEELTGVVERAIAMEGANVAVESTSSDGRTQRLKATLDRAALVAAVSEQLPSGFAIKDVNDDGTLSIEWSRRETSAEQRAMVILQAIVSEEIVTDADELIVEAPTRQRVIERATELGIDEDLAGERLQRLDDLGKVDIEEGQVFPG</sequence>
<comment type="caution">
    <text evidence="2">The sequence shown here is derived from an EMBL/GenBank/DDBJ whole genome shotgun (WGS) entry which is preliminary data.</text>
</comment>
<accession>A0A6B0TCP2</accession>
<keyword evidence="3" id="KW-1185">Reference proteome</keyword>
<reference evidence="2 3" key="1">
    <citation type="submission" date="2019-12" db="EMBL/GenBank/DDBJ databases">
        <title>Isolation and characterization of three novel carbon monoxide-oxidizing members of Halobacteria from salione crusts and soils.</title>
        <authorList>
            <person name="Myers M.R."/>
            <person name="King G.M."/>
        </authorList>
    </citation>
    <scope>NUCLEOTIDE SEQUENCE [LARGE SCALE GENOMIC DNA]</scope>
    <source>
        <strain evidence="2 3">WSH3</strain>
    </source>
</reference>
<feature type="region of interest" description="Disordered" evidence="1">
    <location>
        <begin position="1"/>
        <end position="20"/>
    </location>
</feature>
<dbReference type="EMBL" id="WUUT01000001">
    <property type="protein sequence ID" value="MXR50969.1"/>
    <property type="molecule type" value="Genomic_DNA"/>
</dbReference>
<name>A0A6B0TCP2_9EURY</name>
<organism evidence="2 3">
    <name type="scientific">Halovenus carboxidivorans</name>
    <dbReference type="NCBI Taxonomy" id="2692199"/>
    <lineage>
        <taxon>Archaea</taxon>
        <taxon>Methanobacteriati</taxon>
        <taxon>Methanobacteriota</taxon>
        <taxon>Stenosarchaea group</taxon>
        <taxon>Halobacteria</taxon>
        <taxon>Halobacteriales</taxon>
        <taxon>Haloarculaceae</taxon>
        <taxon>Halovenus</taxon>
    </lineage>
</organism>
<dbReference type="RefSeq" id="WP_159763050.1">
    <property type="nucleotide sequence ID" value="NZ_WUUT01000001.1"/>
</dbReference>